<dbReference type="SUPFAM" id="SSF52949">
    <property type="entry name" value="Macro domain-like"/>
    <property type="match status" value="1"/>
</dbReference>
<organism evidence="3 4">
    <name type="scientific">Prymnesium parvum</name>
    <name type="common">Toxic golden alga</name>
    <dbReference type="NCBI Taxonomy" id="97485"/>
    <lineage>
        <taxon>Eukaryota</taxon>
        <taxon>Haptista</taxon>
        <taxon>Haptophyta</taxon>
        <taxon>Prymnesiophyceae</taxon>
        <taxon>Prymnesiales</taxon>
        <taxon>Prymnesiaceae</taxon>
        <taxon>Prymnesium</taxon>
    </lineage>
</organism>
<evidence type="ECO:0000256" key="1">
    <source>
        <dbReference type="SAM" id="SignalP"/>
    </source>
</evidence>
<feature type="chain" id="PRO_5044346547" description="Macro domain-containing protein" evidence="1">
    <location>
        <begin position="36"/>
        <end position="227"/>
    </location>
</feature>
<gene>
    <name evidence="3" type="ORF">AB1Y20_012793</name>
</gene>
<reference evidence="3 4" key="1">
    <citation type="journal article" date="2024" name="Science">
        <title>Giant polyketide synthase enzymes in the biosynthesis of giant marine polyether toxins.</title>
        <authorList>
            <person name="Fallon T.R."/>
            <person name="Shende V.V."/>
            <person name="Wierzbicki I.H."/>
            <person name="Pendleton A.L."/>
            <person name="Watervoot N.F."/>
            <person name="Auber R.P."/>
            <person name="Gonzalez D.J."/>
            <person name="Wisecaver J.H."/>
            <person name="Moore B.S."/>
        </authorList>
    </citation>
    <scope>NUCLEOTIDE SEQUENCE [LARGE SCALE GENOMIC DNA]</scope>
    <source>
        <strain evidence="3 4">12B1</strain>
    </source>
</reference>
<feature type="signal peptide" evidence="1">
    <location>
        <begin position="1"/>
        <end position="35"/>
    </location>
</feature>
<comment type="caution">
    <text evidence="3">The sequence shown here is derived from an EMBL/GenBank/DDBJ whole genome shotgun (WGS) entry which is preliminary data.</text>
</comment>
<dbReference type="Pfam" id="PF01661">
    <property type="entry name" value="Macro"/>
    <property type="match status" value="1"/>
</dbReference>
<feature type="domain" description="Macro" evidence="2">
    <location>
        <begin position="1"/>
        <end position="217"/>
    </location>
</feature>
<dbReference type="Proteomes" id="UP001515480">
    <property type="component" value="Unassembled WGS sequence"/>
</dbReference>
<protein>
    <recommendedName>
        <fullName evidence="2">Macro domain-containing protein</fullName>
    </recommendedName>
</protein>
<dbReference type="PROSITE" id="PS51154">
    <property type="entry name" value="MACRO"/>
    <property type="match status" value="1"/>
</dbReference>
<dbReference type="EMBL" id="JBGBPQ010000024">
    <property type="protein sequence ID" value="KAL1500120.1"/>
    <property type="molecule type" value="Genomic_DNA"/>
</dbReference>
<dbReference type="PANTHER" id="PTHR11106:SF27">
    <property type="entry name" value="MACRO DOMAIN-CONTAINING PROTEIN"/>
    <property type="match status" value="1"/>
</dbReference>
<name>A0AB34ILN0_PRYPA</name>
<accession>A0AB34ILN0</accession>
<dbReference type="InterPro" id="IPR043472">
    <property type="entry name" value="Macro_dom-like"/>
</dbReference>
<keyword evidence="4" id="KW-1185">Reference proteome</keyword>
<dbReference type="AlphaFoldDB" id="A0AB34ILN0"/>
<dbReference type="PANTHER" id="PTHR11106">
    <property type="entry name" value="GANGLIOSIDE INDUCED DIFFERENTIATION ASSOCIATED PROTEIN 2-RELATED"/>
    <property type="match status" value="1"/>
</dbReference>
<dbReference type="Gene3D" id="3.40.220.10">
    <property type="entry name" value="Leucine Aminopeptidase, subunit E, domain 1"/>
    <property type="match status" value="1"/>
</dbReference>
<evidence type="ECO:0000259" key="2">
    <source>
        <dbReference type="PROSITE" id="PS51154"/>
    </source>
</evidence>
<dbReference type="InterPro" id="IPR002589">
    <property type="entry name" value="Macro_dom"/>
</dbReference>
<evidence type="ECO:0000313" key="3">
    <source>
        <dbReference type="EMBL" id="KAL1500120.1"/>
    </source>
</evidence>
<keyword evidence="1" id="KW-0732">Signal</keyword>
<proteinExistence type="predicted"/>
<sequence length="227" mass="23753">MERLWRAWPARRHGLRVALHLTPCIVAAPPGTCDALVNSANEQLVGTRFTPSQAVAALRGGLVYPPQVVDGVVDERGGPALWRACASVPIDRRGVRCAVGAAVLTAAAGELCVSYRAVVHAVAPLYGAPRWSELLRSAFDAAFAEASRAGLATLAVPLLGAGAKGAPPREAAAIAAAAIAEWTVRDDEKAGGLREVRLAVQDESIADVLCESLDRALRNVRASSEHT</sequence>
<dbReference type="SMART" id="SM00506">
    <property type="entry name" value="A1pp"/>
    <property type="match status" value="1"/>
</dbReference>
<evidence type="ECO:0000313" key="4">
    <source>
        <dbReference type="Proteomes" id="UP001515480"/>
    </source>
</evidence>